<sequence length="48" mass="5658">RRYTDGANKDRKGAVVKQWVCQYAEWLILTGYLLVIALYVLFDKRLLP</sequence>
<evidence type="ECO:0000313" key="2">
    <source>
        <dbReference type="EMBL" id="GAH83556.1"/>
    </source>
</evidence>
<feature type="non-terminal residue" evidence="2">
    <location>
        <position position="1"/>
    </location>
</feature>
<evidence type="ECO:0000256" key="1">
    <source>
        <dbReference type="SAM" id="Phobius"/>
    </source>
</evidence>
<gene>
    <name evidence="2" type="ORF">S03H2_63278</name>
</gene>
<reference evidence="2" key="1">
    <citation type="journal article" date="2014" name="Front. Microbiol.">
        <title>High frequency of phylogenetically diverse reductive dehalogenase-homologous genes in deep subseafloor sedimentary metagenomes.</title>
        <authorList>
            <person name="Kawai M."/>
            <person name="Futagami T."/>
            <person name="Toyoda A."/>
            <person name="Takaki Y."/>
            <person name="Nishi S."/>
            <person name="Hori S."/>
            <person name="Arai W."/>
            <person name="Tsubouchi T."/>
            <person name="Morono Y."/>
            <person name="Uchiyama I."/>
            <person name="Ito T."/>
            <person name="Fujiyama A."/>
            <person name="Inagaki F."/>
            <person name="Takami H."/>
        </authorList>
    </citation>
    <scope>NUCLEOTIDE SEQUENCE</scope>
    <source>
        <strain evidence="2">Expedition CK06-06</strain>
    </source>
</reference>
<comment type="caution">
    <text evidence="2">The sequence shown here is derived from an EMBL/GenBank/DDBJ whole genome shotgun (WGS) entry which is preliminary data.</text>
</comment>
<dbReference type="AlphaFoldDB" id="X1IMB7"/>
<accession>X1IMB7</accession>
<keyword evidence="1" id="KW-1133">Transmembrane helix</keyword>
<feature type="transmembrane region" description="Helical" evidence="1">
    <location>
        <begin position="23"/>
        <end position="42"/>
    </location>
</feature>
<protein>
    <submittedName>
        <fullName evidence="2">Uncharacterized protein</fullName>
    </submittedName>
</protein>
<organism evidence="2">
    <name type="scientific">marine sediment metagenome</name>
    <dbReference type="NCBI Taxonomy" id="412755"/>
    <lineage>
        <taxon>unclassified sequences</taxon>
        <taxon>metagenomes</taxon>
        <taxon>ecological metagenomes</taxon>
    </lineage>
</organism>
<name>X1IMB7_9ZZZZ</name>
<keyword evidence="1" id="KW-0472">Membrane</keyword>
<proteinExistence type="predicted"/>
<dbReference type="EMBL" id="BARU01040981">
    <property type="protein sequence ID" value="GAH83556.1"/>
    <property type="molecule type" value="Genomic_DNA"/>
</dbReference>
<keyword evidence="1" id="KW-0812">Transmembrane</keyword>